<feature type="transmembrane region" description="Helical" evidence="16">
    <location>
        <begin position="178"/>
        <end position="198"/>
    </location>
</feature>
<dbReference type="GO" id="GO:0048039">
    <property type="term" value="F:ubiquinone binding"/>
    <property type="evidence" value="ECO:0007669"/>
    <property type="project" value="TreeGrafter"/>
</dbReference>
<evidence type="ECO:0000259" key="17">
    <source>
        <dbReference type="Pfam" id="PF00361"/>
    </source>
</evidence>
<evidence type="ECO:0000313" key="18">
    <source>
        <dbReference type="EMBL" id="AXP84548.1"/>
    </source>
</evidence>
<organism evidence="18">
    <name type="scientific">Perumytilus purpuratus</name>
    <name type="common">Mussel</name>
    <name type="synonym">Brachidontes purpuratus</name>
    <dbReference type="NCBI Taxonomy" id="390823"/>
    <lineage>
        <taxon>Eukaryota</taxon>
        <taxon>Metazoa</taxon>
        <taxon>Spiralia</taxon>
        <taxon>Lophotrochozoa</taxon>
        <taxon>Mollusca</taxon>
        <taxon>Bivalvia</taxon>
        <taxon>Autobranchia</taxon>
        <taxon>Pteriomorphia</taxon>
        <taxon>Mytilida</taxon>
        <taxon>Mytiloidea</taxon>
        <taxon>Mytilidae</taxon>
        <taxon>Brachidontinae</taxon>
        <taxon>Perumytilus</taxon>
    </lineage>
</organism>
<keyword evidence="11 16" id="KW-0520">NAD</keyword>
<gene>
    <name evidence="18" type="primary">ND4</name>
</gene>
<keyword evidence="8" id="KW-1278">Translocase</keyword>
<comment type="similarity">
    <text evidence="2 16">Belongs to the complex I subunit 4 family.</text>
</comment>
<protein>
    <recommendedName>
        <fullName evidence="4 16">NADH-ubiquinone oxidoreductase chain 4</fullName>
        <ecNumber evidence="3 16">7.1.1.2</ecNumber>
    </recommendedName>
</protein>
<feature type="transmembrane region" description="Helical" evidence="16">
    <location>
        <begin position="331"/>
        <end position="352"/>
    </location>
</feature>
<evidence type="ECO:0000256" key="11">
    <source>
        <dbReference type="ARBA" id="ARBA00023027"/>
    </source>
</evidence>
<dbReference type="AlphaFoldDB" id="A0A346KL30"/>
<evidence type="ECO:0000256" key="3">
    <source>
        <dbReference type="ARBA" id="ARBA00012944"/>
    </source>
</evidence>
<evidence type="ECO:0000256" key="9">
    <source>
        <dbReference type="ARBA" id="ARBA00022982"/>
    </source>
</evidence>
<keyword evidence="12 16" id="KW-0830">Ubiquinone</keyword>
<dbReference type="GO" id="GO:0031966">
    <property type="term" value="C:mitochondrial membrane"/>
    <property type="evidence" value="ECO:0007669"/>
    <property type="project" value="UniProtKB-SubCell"/>
</dbReference>
<keyword evidence="13 16" id="KW-0496">Mitochondrion</keyword>
<dbReference type="InterPro" id="IPR001750">
    <property type="entry name" value="ND/Mrp_TM"/>
</dbReference>
<feature type="domain" description="NADH:quinone oxidoreductase/Mrp antiporter transmembrane" evidence="17">
    <location>
        <begin position="101"/>
        <end position="382"/>
    </location>
</feature>
<dbReference type="EC" id="7.1.1.2" evidence="3 16"/>
<name>A0A346KL30_PERPP</name>
<evidence type="ECO:0000256" key="16">
    <source>
        <dbReference type="RuleBase" id="RU003297"/>
    </source>
</evidence>
<dbReference type="GO" id="GO:0008137">
    <property type="term" value="F:NADH dehydrogenase (ubiquinone) activity"/>
    <property type="evidence" value="ECO:0007669"/>
    <property type="project" value="UniProtKB-UniRule"/>
</dbReference>
<dbReference type="GO" id="GO:0042773">
    <property type="term" value="P:ATP synthesis coupled electron transport"/>
    <property type="evidence" value="ECO:0007669"/>
    <property type="project" value="InterPro"/>
</dbReference>
<comment type="subcellular location">
    <subcellularLocation>
        <location evidence="1 16">Mitochondrion membrane</location>
        <topology evidence="1 16">Multi-pass membrane protein</topology>
    </subcellularLocation>
</comment>
<keyword evidence="5 16" id="KW-0813">Transport</keyword>
<dbReference type="InterPro" id="IPR003918">
    <property type="entry name" value="NADH_UbQ_OxRdtase"/>
</dbReference>
<comment type="catalytic activity">
    <reaction evidence="15 16">
        <text>a ubiquinone + NADH + 5 H(+)(in) = a ubiquinol + NAD(+) + 4 H(+)(out)</text>
        <dbReference type="Rhea" id="RHEA:29091"/>
        <dbReference type="Rhea" id="RHEA-COMP:9565"/>
        <dbReference type="Rhea" id="RHEA-COMP:9566"/>
        <dbReference type="ChEBI" id="CHEBI:15378"/>
        <dbReference type="ChEBI" id="CHEBI:16389"/>
        <dbReference type="ChEBI" id="CHEBI:17976"/>
        <dbReference type="ChEBI" id="CHEBI:57540"/>
        <dbReference type="ChEBI" id="CHEBI:57945"/>
        <dbReference type="EC" id="7.1.1.2"/>
    </reaction>
</comment>
<evidence type="ECO:0000256" key="6">
    <source>
        <dbReference type="ARBA" id="ARBA00022660"/>
    </source>
</evidence>
<keyword evidence="10 16" id="KW-1133">Transmembrane helix</keyword>
<feature type="transmembrane region" description="Helical" evidence="16">
    <location>
        <begin position="137"/>
        <end position="158"/>
    </location>
</feature>
<evidence type="ECO:0000256" key="15">
    <source>
        <dbReference type="ARBA" id="ARBA00049551"/>
    </source>
</evidence>
<dbReference type="PRINTS" id="PR01437">
    <property type="entry name" value="NUOXDRDTASE4"/>
</dbReference>
<feature type="transmembrane region" description="Helical" evidence="16">
    <location>
        <begin position="45"/>
        <end position="67"/>
    </location>
</feature>
<evidence type="ECO:0000256" key="7">
    <source>
        <dbReference type="ARBA" id="ARBA00022692"/>
    </source>
</evidence>
<evidence type="ECO:0000256" key="4">
    <source>
        <dbReference type="ARBA" id="ARBA00021006"/>
    </source>
</evidence>
<evidence type="ECO:0000256" key="5">
    <source>
        <dbReference type="ARBA" id="ARBA00022448"/>
    </source>
</evidence>
<dbReference type="EMBL" id="MH330333">
    <property type="protein sequence ID" value="AXP84548.1"/>
    <property type="molecule type" value="Genomic_DNA"/>
</dbReference>
<feature type="transmembrane region" description="Helical" evidence="16">
    <location>
        <begin position="372"/>
        <end position="394"/>
    </location>
</feature>
<keyword evidence="7 16" id="KW-0812">Transmembrane</keyword>
<feature type="transmembrane region" description="Helical" evidence="16">
    <location>
        <begin position="103"/>
        <end position="125"/>
    </location>
</feature>
<feature type="transmembrane region" description="Helical" evidence="16">
    <location>
        <begin position="406"/>
        <end position="425"/>
    </location>
</feature>
<feature type="transmembrane region" description="Helical" evidence="16">
    <location>
        <begin position="268"/>
        <end position="286"/>
    </location>
</feature>
<evidence type="ECO:0000256" key="14">
    <source>
        <dbReference type="ARBA" id="ARBA00023136"/>
    </source>
</evidence>
<feature type="transmembrane region" description="Helical" evidence="16">
    <location>
        <begin position="236"/>
        <end position="261"/>
    </location>
</feature>
<dbReference type="PANTHER" id="PTHR43507">
    <property type="entry name" value="NADH-UBIQUINONE OXIDOREDUCTASE CHAIN 4"/>
    <property type="match status" value="1"/>
</dbReference>
<keyword evidence="9 16" id="KW-0249">Electron transport</keyword>
<keyword evidence="6 16" id="KW-0679">Respiratory chain</keyword>
<evidence type="ECO:0000256" key="1">
    <source>
        <dbReference type="ARBA" id="ARBA00004225"/>
    </source>
</evidence>
<keyword evidence="14 16" id="KW-0472">Membrane</keyword>
<geneLocation type="mitochondrion" evidence="18"/>
<accession>A0A346KL30</accession>
<feature type="transmembrane region" description="Helical" evidence="16">
    <location>
        <begin position="7"/>
        <end position="33"/>
    </location>
</feature>
<evidence type="ECO:0000256" key="13">
    <source>
        <dbReference type="ARBA" id="ARBA00023128"/>
    </source>
</evidence>
<dbReference type="GO" id="GO:0003954">
    <property type="term" value="F:NADH dehydrogenase activity"/>
    <property type="evidence" value="ECO:0007669"/>
    <property type="project" value="TreeGrafter"/>
</dbReference>
<comment type="function">
    <text evidence="16">Core subunit of the mitochondrial membrane respiratory chain NADH dehydrogenase (Complex I) which catalyzes electron transfer from NADH through the respiratory chain, using ubiquinone as an electron acceptor. Essential for the catalytic activity and assembly of complex I.</text>
</comment>
<sequence>MVLGLVLNIVVFMLILDMSVSLIGLSVLVLFSMALLGYSCVSQELLGLISLNFLSNSMISLTIYVISLMMMMSLTVKRVNMMNLIDLSLTVVLVMVFSVSNFFIFFFFFESVLVPVMLMILFWGYQPERLQAVNYMIIYTSAGSFPFLFGVSSLVYWGSSDSIYSLYSNFGKDLCCFYWFYLMGFFVKLPMFPFHLWLPKAHVEAPVSGSMILAGILLKLGGYGMIRFLACVSMPMMSLSFCFLVSVSLFGGFLTSVMCLMQVDLKALVAYASVGHMSLVIMGVLSQSYVGLYGAIVLMIGHGLCSSGLFSLVYMFYSLSGSRSVLLNKGFLVSIPAVVLSCFMLSIGNMSAPPTLNFAGEVLLFMSCSVVSYWFLFIFASISFLSACYSLYFYSLSCHGKSSEMINLSLSLGFKDVVVLFLHWIPLNFLFIFL</sequence>
<evidence type="ECO:0000256" key="8">
    <source>
        <dbReference type="ARBA" id="ARBA00022967"/>
    </source>
</evidence>
<feature type="transmembrane region" description="Helical" evidence="16">
    <location>
        <begin position="210"/>
        <end position="230"/>
    </location>
</feature>
<evidence type="ECO:0000256" key="2">
    <source>
        <dbReference type="ARBA" id="ARBA00009025"/>
    </source>
</evidence>
<dbReference type="PANTHER" id="PTHR43507:SF20">
    <property type="entry name" value="NADH-UBIQUINONE OXIDOREDUCTASE CHAIN 4"/>
    <property type="match status" value="1"/>
</dbReference>
<reference evidence="18" key="1">
    <citation type="journal article" date="2018" name="PeerJ">
        <title>Mitogenomics of Perumytilus purpuratus (Bivalvia: Mytilidae) and its implications for doubly uniparental inheritance of mitochondria.</title>
        <authorList>
            <person name="Smietanka B."/>
            <person name="Lubosny M."/>
            <person name="Przylucka A."/>
            <person name="Gerard K."/>
            <person name="Burzynski A."/>
        </authorList>
    </citation>
    <scope>NUCLEOTIDE SEQUENCE</scope>
    <source>
        <strain evidence="18">F-south</strain>
    </source>
</reference>
<feature type="transmembrane region" description="Helical" evidence="16">
    <location>
        <begin position="292"/>
        <end position="319"/>
    </location>
</feature>
<evidence type="ECO:0000256" key="12">
    <source>
        <dbReference type="ARBA" id="ARBA00023075"/>
    </source>
</evidence>
<dbReference type="Pfam" id="PF00361">
    <property type="entry name" value="Proton_antipo_M"/>
    <property type="match status" value="1"/>
</dbReference>
<proteinExistence type="inferred from homology"/>
<evidence type="ECO:0000256" key="10">
    <source>
        <dbReference type="ARBA" id="ARBA00022989"/>
    </source>
</evidence>
<dbReference type="GO" id="GO:0015990">
    <property type="term" value="P:electron transport coupled proton transport"/>
    <property type="evidence" value="ECO:0007669"/>
    <property type="project" value="TreeGrafter"/>
</dbReference>
<feature type="transmembrane region" description="Helical" evidence="16">
    <location>
        <begin position="79"/>
        <end position="97"/>
    </location>
</feature>